<dbReference type="EMBL" id="JXTC01000036">
    <property type="protein sequence ID" value="PON96805.1"/>
    <property type="molecule type" value="Genomic_DNA"/>
</dbReference>
<dbReference type="OrthoDB" id="62798at2759"/>
<dbReference type="SUPFAM" id="SSF56219">
    <property type="entry name" value="DNase I-like"/>
    <property type="match status" value="1"/>
</dbReference>
<dbReference type="Gene3D" id="3.60.10.10">
    <property type="entry name" value="Endonuclease/exonuclease/phosphatase"/>
    <property type="match status" value="1"/>
</dbReference>
<dbReference type="InterPro" id="IPR000300">
    <property type="entry name" value="IPPc"/>
</dbReference>
<feature type="domain" description="Inositol polyphosphate-related phosphatase" evidence="3">
    <location>
        <begin position="4"/>
        <end position="193"/>
    </location>
</feature>
<protein>
    <submittedName>
        <fullName evidence="4">Endonuclease/exonuclease/phosphatase</fullName>
    </submittedName>
</protein>
<reference evidence="5" key="1">
    <citation type="submission" date="2016-06" db="EMBL/GenBank/DDBJ databases">
        <title>Parallel loss of symbiosis genes in relatives of nitrogen-fixing non-legume Parasponia.</title>
        <authorList>
            <person name="Van Velzen R."/>
            <person name="Holmer R."/>
            <person name="Bu F."/>
            <person name="Rutten L."/>
            <person name="Van Zeijl A."/>
            <person name="Liu W."/>
            <person name="Santuari L."/>
            <person name="Cao Q."/>
            <person name="Sharma T."/>
            <person name="Shen D."/>
            <person name="Roswanjaya Y."/>
            <person name="Wardhani T."/>
            <person name="Kalhor M.S."/>
            <person name="Jansen J."/>
            <person name="Van den Hoogen J."/>
            <person name="Gungor B."/>
            <person name="Hartog M."/>
            <person name="Hontelez J."/>
            <person name="Verver J."/>
            <person name="Yang W.-C."/>
            <person name="Schijlen E."/>
            <person name="Repin R."/>
            <person name="Schilthuizen M."/>
            <person name="Schranz E."/>
            <person name="Heidstra R."/>
            <person name="Miyata K."/>
            <person name="Fedorova E."/>
            <person name="Kohlen W."/>
            <person name="Bisseling T."/>
            <person name="Smit S."/>
            <person name="Geurts R."/>
        </authorList>
    </citation>
    <scope>NUCLEOTIDE SEQUENCE [LARGE SCALE GENOMIC DNA]</scope>
    <source>
        <strain evidence="5">cv. RG33-2</strain>
    </source>
</reference>
<gene>
    <name evidence="4" type="ORF">TorRG33x02_075090</name>
</gene>
<evidence type="ECO:0000313" key="5">
    <source>
        <dbReference type="Proteomes" id="UP000237000"/>
    </source>
</evidence>
<organism evidence="4 5">
    <name type="scientific">Trema orientale</name>
    <name type="common">Charcoal tree</name>
    <name type="synonym">Celtis orientalis</name>
    <dbReference type="NCBI Taxonomy" id="63057"/>
    <lineage>
        <taxon>Eukaryota</taxon>
        <taxon>Viridiplantae</taxon>
        <taxon>Streptophyta</taxon>
        <taxon>Embryophyta</taxon>
        <taxon>Tracheophyta</taxon>
        <taxon>Spermatophyta</taxon>
        <taxon>Magnoliopsida</taxon>
        <taxon>eudicotyledons</taxon>
        <taxon>Gunneridae</taxon>
        <taxon>Pentapetalae</taxon>
        <taxon>rosids</taxon>
        <taxon>fabids</taxon>
        <taxon>Rosales</taxon>
        <taxon>Cannabaceae</taxon>
        <taxon>Trema</taxon>
    </lineage>
</organism>
<dbReference type="PANTHER" id="PTHR45666:SF12">
    <property type="entry name" value="TYPE IV INOSITOL POLYPHOSPHATE 5-PHOSPHATASE 9-LIKE"/>
    <property type="match status" value="1"/>
</dbReference>
<dbReference type="GO" id="GO:0004527">
    <property type="term" value="F:exonuclease activity"/>
    <property type="evidence" value="ECO:0007669"/>
    <property type="project" value="UniProtKB-KW"/>
</dbReference>
<keyword evidence="2" id="KW-0378">Hydrolase</keyword>
<dbReference type="InParanoid" id="A0A2P5FG79"/>
<evidence type="ECO:0000259" key="3">
    <source>
        <dbReference type="Pfam" id="PF22669"/>
    </source>
</evidence>
<name>A0A2P5FG79_TREOI</name>
<dbReference type="GO" id="GO:0034485">
    <property type="term" value="F:phosphatidylinositol-3,4,5-trisphosphate 5-phosphatase activity"/>
    <property type="evidence" value="ECO:0007669"/>
    <property type="project" value="TreeGrafter"/>
</dbReference>
<dbReference type="GO" id="GO:0046856">
    <property type="term" value="P:phosphatidylinositol dephosphorylation"/>
    <property type="evidence" value="ECO:0007669"/>
    <property type="project" value="InterPro"/>
</dbReference>
<keyword evidence="4" id="KW-0269">Exonuclease</keyword>
<evidence type="ECO:0000256" key="2">
    <source>
        <dbReference type="ARBA" id="ARBA00022801"/>
    </source>
</evidence>
<evidence type="ECO:0000256" key="1">
    <source>
        <dbReference type="ARBA" id="ARBA00010768"/>
    </source>
</evidence>
<dbReference type="Proteomes" id="UP000237000">
    <property type="component" value="Unassembled WGS sequence"/>
</dbReference>
<keyword evidence="4" id="KW-0255">Endonuclease</keyword>
<dbReference type="AlphaFoldDB" id="A0A2P5FG79"/>
<accession>A0A2P5FG79</accession>
<dbReference type="STRING" id="63057.A0A2P5FG79"/>
<keyword evidence="5" id="KW-1185">Reference proteome</keyword>
<keyword evidence="4" id="KW-0540">Nuclease</keyword>
<comment type="caution">
    <text evidence="4">The sequence shown here is derived from an EMBL/GenBank/DDBJ whole genome shotgun (WGS) entry which is preliminary data.</text>
</comment>
<dbReference type="GO" id="GO:0004439">
    <property type="term" value="F:phosphatidylinositol-4,5-bisphosphate 5-phosphatase activity"/>
    <property type="evidence" value="ECO:0007669"/>
    <property type="project" value="TreeGrafter"/>
</dbReference>
<dbReference type="InterPro" id="IPR036691">
    <property type="entry name" value="Endo/exonu/phosph_ase_sf"/>
</dbReference>
<dbReference type="GO" id="GO:0004445">
    <property type="term" value="F:inositol-polyphosphate 5-phosphatase activity"/>
    <property type="evidence" value="ECO:0007669"/>
    <property type="project" value="InterPro"/>
</dbReference>
<evidence type="ECO:0000313" key="4">
    <source>
        <dbReference type="EMBL" id="PON96805.1"/>
    </source>
</evidence>
<sequence>MEDMMRDWISSSTHDKPADVYVFGFQEIVPLNARNVIVSENNKISKKWNSLIRAALNKKIPTVVEKYNIVGEIQKVHPIKDDCSSANSVGSRSNRHEFGCIISKQMVGIFLTVWVRSDLRQCIRNLSVSCVGCGLMSYLGNKGSVSIRFWLHETSFCFVCTHLASGGKEGDERRRNANVSQILSNTSFPSGPSHNFPRKIIDHEYVYT</sequence>
<dbReference type="InterPro" id="IPR045849">
    <property type="entry name" value="IP5P_plant"/>
</dbReference>
<dbReference type="Pfam" id="PF22669">
    <property type="entry name" value="Exo_endo_phos2"/>
    <property type="match status" value="1"/>
</dbReference>
<dbReference type="GO" id="GO:0004519">
    <property type="term" value="F:endonuclease activity"/>
    <property type="evidence" value="ECO:0007669"/>
    <property type="project" value="UniProtKB-KW"/>
</dbReference>
<comment type="similarity">
    <text evidence="1">Belongs to the inositol polyphosphate 5-phosphatase family.</text>
</comment>
<dbReference type="PANTHER" id="PTHR45666">
    <property type="entry name" value="TYPE IV INOSITOL POLYPHOSPHATE 5-PHOSPHATASE 9"/>
    <property type="match status" value="1"/>
</dbReference>
<proteinExistence type="inferred from homology"/>